<dbReference type="EMBL" id="AKKV01000036">
    <property type="protein sequence ID" value="EIT84391.1"/>
    <property type="molecule type" value="Genomic_DNA"/>
</dbReference>
<evidence type="ECO:0000313" key="8">
    <source>
        <dbReference type="Proteomes" id="UP000004080"/>
    </source>
</evidence>
<evidence type="ECO:0000256" key="4">
    <source>
        <dbReference type="ARBA" id="ARBA00022989"/>
    </source>
</evidence>
<keyword evidence="7" id="KW-0131">Cell cycle</keyword>
<feature type="transmembrane region" description="Helical" evidence="6">
    <location>
        <begin position="105"/>
        <end position="125"/>
    </location>
</feature>
<feature type="transmembrane region" description="Helical" evidence="6">
    <location>
        <begin position="193"/>
        <end position="210"/>
    </location>
</feature>
<dbReference type="InterPro" id="IPR047928">
    <property type="entry name" value="Perm_prefix_1"/>
</dbReference>
<accession>I8IY27</accession>
<dbReference type="GO" id="GO:0032153">
    <property type="term" value="C:cell division site"/>
    <property type="evidence" value="ECO:0007669"/>
    <property type="project" value="TreeGrafter"/>
</dbReference>
<keyword evidence="7" id="KW-0132">Cell division</keyword>
<dbReference type="GO" id="GO:0008360">
    <property type="term" value="P:regulation of cell shape"/>
    <property type="evidence" value="ECO:0007669"/>
    <property type="project" value="UniProtKB-KW"/>
</dbReference>
<sequence>MKTKESFIARVTSQITSKEAKQLVTSELQNHLKQSERAWSERGYSATEAETKAVESMGSAEVLGIEMNRMHRLKVDWLMMGLLVALLGLSVLYEFLQMTAGSHAFLRQILFVSCAGMILVGMMLFDYRKLKRWGLVLYGAVNALLLYSVFFPSHYVNGKPVVMLGFFQSDSRVLVPLLILACVCLIQDQRYQLWQLVILFAGSLFLLGKSHEVMELLYFSGSIVASLLYSRFSTVKVLILSGISAIVGGSMFYVISSSCLKARLLDMVQFTPSFESLQLQRLLAHTSWFGEATDSVENYELVNRDFVLAAIASHFGWVCVLFVIALFIAIAVRFLRLLPVLHDSFGKQLMLGIAIYYSLPIVLQFGMTFGVLPVASVELPFVGNGVLTTAILLGIALSVYRRKDRHQKFVEKV</sequence>
<dbReference type="Pfam" id="PF01098">
    <property type="entry name" value="FTSW_RODA_SPOVE"/>
    <property type="match status" value="1"/>
</dbReference>
<feature type="transmembrane region" description="Helical" evidence="6">
    <location>
        <begin position="237"/>
        <end position="255"/>
    </location>
</feature>
<reference evidence="7 8" key="1">
    <citation type="journal article" date="2012" name="J. Bacteriol.">
        <title>Genome of Bacillus macauensis ZFHKF-1, a Long-Chain-Forming Bacterium.</title>
        <authorList>
            <person name="Cai L."/>
            <person name="Zhang T."/>
        </authorList>
    </citation>
    <scope>NUCLEOTIDE SEQUENCE [LARGE SCALE GENOMIC DNA]</scope>
    <source>
        <strain evidence="7 8">ZFHKF-1</strain>
    </source>
</reference>
<dbReference type="GO" id="GO:0015648">
    <property type="term" value="F:lipid-linked peptidoglycan transporter activity"/>
    <property type="evidence" value="ECO:0007669"/>
    <property type="project" value="TreeGrafter"/>
</dbReference>
<keyword evidence="3" id="KW-0133">Cell shape</keyword>
<proteinExistence type="predicted"/>
<dbReference type="OrthoDB" id="2192428at2"/>
<protein>
    <submittedName>
        <fullName evidence="7">Cell division protein ftsW</fullName>
    </submittedName>
</protein>
<dbReference type="STRING" id="1196324.A374_16433"/>
<keyword evidence="2 6" id="KW-0812">Transmembrane</keyword>
<feature type="transmembrane region" description="Helical" evidence="6">
    <location>
        <begin position="132"/>
        <end position="150"/>
    </location>
</feature>
<evidence type="ECO:0000256" key="6">
    <source>
        <dbReference type="SAM" id="Phobius"/>
    </source>
</evidence>
<comment type="subcellular location">
    <subcellularLocation>
        <location evidence="1">Membrane</location>
        <topology evidence="1">Multi-pass membrane protein</topology>
    </subcellularLocation>
</comment>
<keyword evidence="4 6" id="KW-1133">Transmembrane helix</keyword>
<evidence type="ECO:0000256" key="3">
    <source>
        <dbReference type="ARBA" id="ARBA00022960"/>
    </source>
</evidence>
<dbReference type="PANTHER" id="PTHR30474:SF1">
    <property type="entry name" value="PEPTIDOGLYCAN GLYCOSYLTRANSFERASE MRDB"/>
    <property type="match status" value="1"/>
</dbReference>
<evidence type="ECO:0000256" key="2">
    <source>
        <dbReference type="ARBA" id="ARBA00022692"/>
    </source>
</evidence>
<name>I8IY27_9BACL</name>
<feature type="transmembrane region" description="Helical" evidence="6">
    <location>
        <begin position="353"/>
        <end position="375"/>
    </location>
</feature>
<dbReference type="Proteomes" id="UP000004080">
    <property type="component" value="Unassembled WGS sequence"/>
</dbReference>
<dbReference type="NCBIfam" id="NF038403">
    <property type="entry name" value="perm_prefix_1"/>
    <property type="match status" value="1"/>
</dbReference>
<feature type="transmembrane region" description="Helical" evidence="6">
    <location>
        <begin position="216"/>
        <end position="232"/>
    </location>
</feature>
<dbReference type="AlphaFoldDB" id="I8IY27"/>
<dbReference type="GO" id="GO:0051301">
    <property type="term" value="P:cell division"/>
    <property type="evidence" value="ECO:0007669"/>
    <property type="project" value="UniProtKB-KW"/>
</dbReference>
<organism evidence="7 8">
    <name type="scientific">Fictibacillus macauensis ZFHKF-1</name>
    <dbReference type="NCBI Taxonomy" id="1196324"/>
    <lineage>
        <taxon>Bacteria</taxon>
        <taxon>Bacillati</taxon>
        <taxon>Bacillota</taxon>
        <taxon>Bacilli</taxon>
        <taxon>Bacillales</taxon>
        <taxon>Fictibacillaceae</taxon>
        <taxon>Fictibacillus</taxon>
    </lineage>
</organism>
<dbReference type="InterPro" id="IPR001182">
    <property type="entry name" value="FtsW/RodA"/>
</dbReference>
<evidence type="ECO:0000256" key="1">
    <source>
        <dbReference type="ARBA" id="ARBA00004141"/>
    </source>
</evidence>
<gene>
    <name evidence="7" type="ORF">A374_16433</name>
</gene>
<feature type="transmembrane region" description="Helical" evidence="6">
    <location>
        <begin position="381"/>
        <end position="400"/>
    </location>
</feature>
<dbReference type="GO" id="GO:0005886">
    <property type="term" value="C:plasma membrane"/>
    <property type="evidence" value="ECO:0007669"/>
    <property type="project" value="TreeGrafter"/>
</dbReference>
<feature type="transmembrane region" description="Helical" evidence="6">
    <location>
        <begin position="162"/>
        <end position="186"/>
    </location>
</feature>
<comment type="caution">
    <text evidence="7">The sequence shown here is derived from an EMBL/GenBank/DDBJ whole genome shotgun (WGS) entry which is preliminary data.</text>
</comment>
<feature type="transmembrane region" description="Helical" evidence="6">
    <location>
        <begin position="75"/>
        <end position="93"/>
    </location>
</feature>
<dbReference type="eggNOG" id="COG0772">
    <property type="taxonomic scope" value="Bacteria"/>
</dbReference>
<dbReference type="PANTHER" id="PTHR30474">
    <property type="entry name" value="CELL CYCLE PROTEIN"/>
    <property type="match status" value="1"/>
</dbReference>
<evidence type="ECO:0000256" key="5">
    <source>
        <dbReference type="ARBA" id="ARBA00023136"/>
    </source>
</evidence>
<keyword evidence="5 6" id="KW-0472">Membrane</keyword>
<evidence type="ECO:0000313" key="7">
    <source>
        <dbReference type="EMBL" id="EIT84391.1"/>
    </source>
</evidence>
<feature type="transmembrane region" description="Helical" evidence="6">
    <location>
        <begin position="306"/>
        <end position="332"/>
    </location>
</feature>
<dbReference type="RefSeq" id="WP_007203359.1">
    <property type="nucleotide sequence ID" value="NZ_AKKV01000036.1"/>
</dbReference>
<keyword evidence="8" id="KW-1185">Reference proteome</keyword>
<dbReference type="PATRIC" id="fig|1196324.3.peg.3359"/>